<dbReference type="RefSeq" id="WP_207688639.1">
    <property type="nucleotide sequence ID" value="NZ_CP061799.1"/>
</dbReference>
<dbReference type="Proteomes" id="UP000663720">
    <property type="component" value="Chromosome"/>
</dbReference>
<proteinExistence type="predicted"/>
<sequence>MKNDYGIGEISHITGVTIKQLRYWEEKNFIPKPTRIICGERAYRRYDDELLKLIITMKQLIDEGMTVSGASKKAMELI</sequence>
<dbReference type="Gene3D" id="1.10.1660.10">
    <property type="match status" value="1"/>
</dbReference>
<dbReference type="PROSITE" id="PS00552">
    <property type="entry name" value="HTH_MERR_1"/>
    <property type="match status" value="1"/>
</dbReference>
<evidence type="ECO:0000313" key="3">
    <source>
        <dbReference type="Proteomes" id="UP000663720"/>
    </source>
</evidence>
<evidence type="ECO:0000313" key="2">
    <source>
        <dbReference type="EMBL" id="QTA82752.1"/>
    </source>
</evidence>
<dbReference type="GO" id="GO:0006355">
    <property type="term" value="P:regulation of DNA-templated transcription"/>
    <property type="evidence" value="ECO:0007669"/>
    <property type="project" value="InterPro"/>
</dbReference>
<protein>
    <submittedName>
        <fullName evidence="2">HTH domain-containing protein, MerR-type</fullName>
    </submittedName>
</protein>
<dbReference type="KEGG" id="dli:dnl_51340"/>
<dbReference type="InterPro" id="IPR000551">
    <property type="entry name" value="MerR-type_HTH_dom"/>
</dbReference>
<name>A0A975GIN7_9BACT</name>
<dbReference type="EMBL" id="CP061799">
    <property type="protein sequence ID" value="QTA82752.1"/>
    <property type="molecule type" value="Genomic_DNA"/>
</dbReference>
<evidence type="ECO:0000259" key="1">
    <source>
        <dbReference type="PROSITE" id="PS50937"/>
    </source>
</evidence>
<dbReference type="GO" id="GO:0003677">
    <property type="term" value="F:DNA binding"/>
    <property type="evidence" value="ECO:0007669"/>
    <property type="project" value="InterPro"/>
</dbReference>
<organism evidence="2 3">
    <name type="scientific">Desulfonema limicola</name>
    <dbReference type="NCBI Taxonomy" id="45656"/>
    <lineage>
        <taxon>Bacteria</taxon>
        <taxon>Pseudomonadati</taxon>
        <taxon>Thermodesulfobacteriota</taxon>
        <taxon>Desulfobacteria</taxon>
        <taxon>Desulfobacterales</taxon>
        <taxon>Desulfococcaceae</taxon>
        <taxon>Desulfonema</taxon>
    </lineage>
</organism>
<dbReference type="AlphaFoldDB" id="A0A975GIN7"/>
<dbReference type="SMART" id="SM00422">
    <property type="entry name" value="HTH_MERR"/>
    <property type="match status" value="1"/>
</dbReference>
<accession>A0A975GIN7</accession>
<keyword evidence="3" id="KW-1185">Reference proteome</keyword>
<feature type="domain" description="HTH merR-type" evidence="1">
    <location>
        <begin position="4"/>
        <end position="77"/>
    </location>
</feature>
<reference evidence="2" key="1">
    <citation type="journal article" date="2021" name="Microb. Physiol.">
        <title>Proteogenomic Insights into the Physiology of Marine, Sulfate-Reducing, Filamentous Desulfonema limicola and Desulfonema magnum.</title>
        <authorList>
            <person name="Schnaars V."/>
            <person name="Wohlbrand L."/>
            <person name="Scheve S."/>
            <person name="Hinrichs C."/>
            <person name="Reinhardt R."/>
            <person name="Rabus R."/>
        </authorList>
    </citation>
    <scope>NUCLEOTIDE SEQUENCE</scope>
    <source>
        <strain evidence="2">5ac10</strain>
    </source>
</reference>
<gene>
    <name evidence="2" type="ORF">dnl_51340</name>
</gene>
<dbReference type="SUPFAM" id="SSF46955">
    <property type="entry name" value="Putative DNA-binding domain"/>
    <property type="match status" value="1"/>
</dbReference>
<dbReference type="InterPro" id="IPR009061">
    <property type="entry name" value="DNA-bd_dom_put_sf"/>
</dbReference>
<dbReference type="PROSITE" id="PS50937">
    <property type="entry name" value="HTH_MERR_2"/>
    <property type="match status" value="1"/>
</dbReference>
<dbReference type="Pfam" id="PF13411">
    <property type="entry name" value="MerR_1"/>
    <property type="match status" value="1"/>
</dbReference>